<feature type="transmembrane region" description="Helical" evidence="6">
    <location>
        <begin position="252"/>
        <end position="270"/>
    </location>
</feature>
<dbReference type="InterPro" id="IPR004477">
    <property type="entry name" value="ComEC_N"/>
</dbReference>
<feature type="transmembrane region" description="Helical" evidence="6">
    <location>
        <begin position="177"/>
        <end position="199"/>
    </location>
</feature>
<dbReference type="EMBL" id="MEZK01000028">
    <property type="protein sequence ID" value="OGD61992.1"/>
    <property type="molecule type" value="Genomic_DNA"/>
</dbReference>
<keyword evidence="3 6" id="KW-0812">Transmembrane</keyword>
<comment type="caution">
    <text evidence="8">The sequence shown here is derived from an EMBL/GenBank/DDBJ whole genome shotgun (WGS) entry which is preliminary data.</text>
</comment>
<dbReference type="PANTHER" id="PTHR30619:SF7">
    <property type="entry name" value="BETA-LACTAMASE DOMAIN PROTEIN"/>
    <property type="match status" value="1"/>
</dbReference>
<dbReference type="GO" id="GO:0005886">
    <property type="term" value="C:plasma membrane"/>
    <property type="evidence" value="ECO:0007669"/>
    <property type="project" value="UniProtKB-SubCell"/>
</dbReference>
<proteinExistence type="predicted"/>
<dbReference type="AlphaFoldDB" id="A0A1F5E3N3"/>
<feature type="transmembrane region" description="Helical" evidence="6">
    <location>
        <begin position="404"/>
        <end position="423"/>
    </location>
</feature>
<sequence length="430" mass="48931">MLNKTIFLLTLFVIFCSLYLLRFMAISETEIIPNKNYSIQGRLSSIKQISDNKWQLKMGGIFIETDKFSNFPQIKLGRHIQVAGRMEKRVINNFYSEFWLINPEITLISESAVNDSFPSRVIYLFIEKIDQFRRFLEKIYERLLPEKEAVLLAGIVLGSQKRLSANLYQALQQSGTLHIMVASGMNVIILGKIVLVIFLKRWRRPIALIASVFTILIYIFLAGAQPPIVRAALMGSLAFASQVFGRQQWGGWVLMLVLAMMLLFSPELLFQVSFQLSAAATAGLIFISPMLDGVLGKVKESFSFGFSAVFGFFKINLTETLAAQLAVLPLLSVHFGQFNLLTILPNLLIAPIIPLLMQGGLVLLALGSISSFLGQVFAWAIWAPLRYIIVIVELFGQVKWLTIYWYWPWWLAFWWWGGLALLMKTRRRNN</sequence>
<dbReference type="Proteomes" id="UP000177006">
    <property type="component" value="Unassembled WGS sequence"/>
</dbReference>
<keyword evidence="4 6" id="KW-1133">Transmembrane helix</keyword>
<dbReference type="Pfam" id="PF03772">
    <property type="entry name" value="Competence"/>
    <property type="match status" value="1"/>
</dbReference>
<evidence type="ECO:0000256" key="6">
    <source>
        <dbReference type="SAM" id="Phobius"/>
    </source>
</evidence>
<evidence type="ECO:0000256" key="5">
    <source>
        <dbReference type="ARBA" id="ARBA00023136"/>
    </source>
</evidence>
<feature type="domain" description="ComEC/Rec2-related protein" evidence="7">
    <location>
        <begin position="155"/>
        <end position="424"/>
    </location>
</feature>
<dbReference type="STRING" id="1797457.A2160_01715"/>
<evidence type="ECO:0000256" key="3">
    <source>
        <dbReference type="ARBA" id="ARBA00022692"/>
    </source>
</evidence>
<evidence type="ECO:0000256" key="4">
    <source>
        <dbReference type="ARBA" id="ARBA00022989"/>
    </source>
</evidence>
<name>A0A1F5E3N3_9BACT</name>
<reference evidence="8 9" key="1">
    <citation type="journal article" date="2016" name="Nat. Commun.">
        <title>Thousands of microbial genomes shed light on interconnected biogeochemical processes in an aquifer system.</title>
        <authorList>
            <person name="Anantharaman K."/>
            <person name="Brown C.T."/>
            <person name="Hug L.A."/>
            <person name="Sharon I."/>
            <person name="Castelle C.J."/>
            <person name="Probst A.J."/>
            <person name="Thomas B.C."/>
            <person name="Singh A."/>
            <person name="Wilkins M.J."/>
            <person name="Karaoz U."/>
            <person name="Brodie E.L."/>
            <person name="Williams K.H."/>
            <person name="Hubbard S.S."/>
            <person name="Banfield J.F."/>
        </authorList>
    </citation>
    <scope>NUCLEOTIDE SEQUENCE [LARGE SCALE GENOMIC DNA]</scope>
</reference>
<accession>A0A1F5E3N3</accession>
<evidence type="ECO:0000259" key="7">
    <source>
        <dbReference type="Pfam" id="PF03772"/>
    </source>
</evidence>
<evidence type="ECO:0000313" key="9">
    <source>
        <dbReference type="Proteomes" id="UP000177006"/>
    </source>
</evidence>
<evidence type="ECO:0000313" key="8">
    <source>
        <dbReference type="EMBL" id="OGD61992.1"/>
    </source>
</evidence>
<feature type="transmembrane region" description="Helical" evidence="6">
    <location>
        <begin position="276"/>
        <end position="295"/>
    </location>
</feature>
<organism evidence="8 9">
    <name type="scientific">Candidatus Beckwithbacteria bacterium RBG_13_42_9</name>
    <dbReference type="NCBI Taxonomy" id="1797457"/>
    <lineage>
        <taxon>Bacteria</taxon>
        <taxon>Candidatus Beckwithiibacteriota</taxon>
    </lineage>
</organism>
<evidence type="ECO:0000256" key="2">
    <source>
        <dbReference type="ARBA" id="ARBA00022475"/>
    </source>
</evidence>
<feature type="transmembrane region" description="Helical" evidence="6">
    <location>
        <begin position="206"/>
        <end position="222"/>
    </location>
</feature>
<keyword evidence="2" id="KW-1003">Cell membrane</keyword>
<gene>
    <name evidence="8" type="ORF">A2160_01715</name>
</gene>
<comment type="subcellular location">
    <subcellularLocation>
        <location evidence="1">Cell membrane</location>
        <topology evidence="1">Multi-pass membrane protein</topology>
    </subcellularLocation>
</comment>
<dbReference type="InterPro" id="IPR052159">
    <property type="entry name" value="Competence_DNA_uptake"/>
</dbReference>
<keyword evidence="5 6" id="KW-0472">Membrane</keyword>
<dbReference type="NCBIfam" id="TIGR00360">
    <property type="entry name" value="ComEC_N-term"/>
    <property type="match status" value="1"/>
</dbReference>
<dbReference type="PANTHER" id="PTHR30619">
    <property type="entry name" value="DNA INTERNALIZATION/COMPETENCE PROTEIN COMEC/REC2"/>
    <property type="match status" value="1"/>
</dbReference>
<protein>
    <recommendedName>
        <fullName evidence="7">ComEC/Rec2-related protein domain-containing protein</fullName>
    </recommendedName>
</protein>
<evidence type="ECO:0000256" key="1">
    <source>
        <dbReference type="ARBA" id="ARBA00004651"/>
    </source>
</evidence>